<comment type="subcellular location">
    <subcellularLocation>
        <location evidence="1 8">Cell membrane</location>
        <topology evidence="1 8">Multi-pass membrane protein</topology>
    </subcellularLocation>
</comment>
<gene>
    <name evidence="11" type="ORF">PZE19_28425</name>
</gene>
<feature type="transmembrane region" description="Helical" evidence="9">
    <location>
        <begin position="209"/>
        <end position="230"/>
    </location>
</feature>
<sequence length="364" mass="39622">MGFVDFVLAHARVSSKSHARITLDDKMSFFQQISTLVSSGTPLLQSLHQGAEQSQSNKLRVALEEIAWRVSSGSSFHEAAAEHPRIFEPYWVEVIRTGELTGQMGPVLIELNKQIRESRETRRKVTGALMYPIVLVIVAILAVTIMLWLVVPTFAGMFKDMGAKLPAITQLVVDASAAVVSYGPYALVAIIAAVVGLKNYMGTESGRRNFSGVGLITPLIGPLLVQMAMYRFASNIALLLKAGVPLLETMGVLIGVFQNNPIYRDALTRARGRVAAGRPLAVSLEETGLFTTMLTNMVHTGEESGQLAAVMEQLAPYYKEKMEGLITKVTKMLEPLIIMGMGSTIAGLMLAIYMPMFEMAGKVN</sequence>
<dbReference type="EMBL" id="JARRAG010000002">
    <property type="protein sequence ID" value="MDG3007707.1"/>
    <property type="molecule type" value="Genomic_DNA"/>
</dbReference>
<keyword evidence="5 8" id="KW-0812">Transmembrane</keyword>
<evidence type="ECO:0000256" key="6">
    <source>
        <dbReference type="ARBA" id="ARBA00022989"/>
    </source>
</evidence>
<evidence type="ECO:0000256" key="9">
    <source>
        <dbReference type="SAM" id="Phobius"/>
    </source>
</evidence>
<dbReference type="InterPro" id="IPR018076">
    <property type="entry name" value="T2SS_GspF_dom"/>
</dbReference>
<feature type="domain" description="Type II secretion system protein GspF" evidence="10">
    <location>
        <begin position="29"/>
        <end position="152"/>
    </location>
</feature>
<comment type="caution">
    <text evidence="11">The sequence shown here is derived from an EMBL/GenBank/DDBJ whole genome shotgun (WGS) entry which is preliminary data.</text>
</comment>
<keyword evidence="4" id="KW-1003">Cell membrane</keyword>
<dbReference type="Gene3D" id="1.20.81.30">
    <property type="entry name" value="Type II secretion system (T2SS), domain F"/>
    <property type="match status" value="2"/>
</dbReference>
<dbReference type="InterPro" id="IPR042094">
    <property type="entry name" value="T2SS_GspF_sf"/>
</dbReference>
<feature type="transmembrane region" description="Helical" evidence="9">
    <location>
        <begin position="236"/>
        <end position="257"/>
    </location>
</feature>
<evidence type="ECO:0000313" key="12">
    <source>
        <dbReference type="Proteomes" id="UP001216907"/>
    </source>
</evidence>
<keyword evidence="6 9" id="KW-1133">Transmembrane helix</keyword>
<protein>
    <submittedName>
        <fullName evidence="11">Type II secretion system F family protein</fullName>
    </submittedName>
</protein>
<dbReference type="InterPro" id="IPR003004">
    <property type="entry name" value="GspF/PilC"/>
</dbReference>
<feature type="transmembrane region" description="Helical" evidence="9">
    <location>
        <begin position="336"/>
        <end position="356"/>
    </location>
</feature>
<evidence type="ECO:0000259" key="10">
    <source>
        <dbReference type="Pfam" id="PF00482"/>
    </source>
</evidence>
<name>A0ABT6FJF1_9BACT</name>
<evidence type="ECO:0000256" key="3">
    <source>
        <dbReference type="ARBA" id="ARBA00022448"/>
    </source>
</evidence>
<dbReference type="InterPro" id="IPR001992">
    <property type="entry name" value="T2SS_GspF/T4SS_PilC_CS"/>
</dbReference>
<dbReference type="Proteomes" id="UP001216907">
    <property type="component" value="Unassembled WGS sequence"/>
</dbReference>
<keyword evidence="12" id="KW-1185">Reference proteome</keyword>
<reference evidence="11 12" key="1">
    <citation type="submission" date="2023-03" db="EMBL/GenBank/DDBJ databases">
        <title>Paludisphaera mucosa sp. nov. a novel planctomycete from northern fen.</title>
        <authorList>
            <person name="Ivanova A."/>
        </authorList>
    </citation>
    <scope>NUCLEOTIDE SEQUENCE [LARGE SCALE GENOMIC DNA]</scope>
    <source>
        <strain evidence="11 12">Pla2</strain>
    </source>
</reference>
<evidence type="ECO:0000256" key="5">
    <source>
        <dbReference type="ARBA" id="ARBA00022692"/>
    </source>
</evidence>
<evidence type="ECO:0000256" key="1">
    <source>
        <dbReference type="ARBA" id="ARBA00004651"/>
    </source>
</evidence>
<feature type="domain" description="Type II secretion system protein GspF" evidence="10">
    <location>
        <begin position="232"/>
        <end position="355"/>
    </location>
</feature>
<keyword evidence="3 8" id="KW-0813">Transport</keyword>
<evidence type="ECO:0000256" key="7">
    <source>
        <dbReference type="ARBA" id="ARBA00023136"/>
    </source>
</evidence>
<keyword evidence="7 9" id="KW-0472">Membrane</keyword>
<feature type="transmembrane region" description="Helical" evidence="9">
    <location>
        <begin position="128"/>
        <end position="151"/>
    </location>
</feature>
<organism evidence="11 12">
    <name type="scientific">Paludisphaera mucosa</name>
    <dbReference type="NCBI Taxonomy" id="3030827"/>
    <lineage>
        <taxon>Bacteria</taxon>
        <taxon>Pseudomonadati</taxon>
        <taxon>Planctomycetota</taxon>
        <taxon>Planctomycetia</taxon>
        <taxon>Isosphaerales</taxon>
        <taxon>Isosphaeraceae</taxon>
        <taxon>Paludisphaera</taxon>
    </lineage>
</organism>
<feature type="transmembrane region" description="Helical" evidence="9">
    <location>
        <begin position="171"/>
        <end position="197"/>
    </location>
</feature>
<dbReference type="RefSeq" id="WP_277863979.1">
    <property type="nucleotide sequence ID" value="NZ_JARRAG010000002.1"/>
</dbReference>
<dbReference type="PRINTS" id="PR00812">
    <property type="entry name" value="BCTERIALGSPF"/>
</dbReference>
<comment type="similarity">
    <text evidence="2 8">Belongs to the GSP F family.</text>
</comment>
<evidence type="ECO:0000256" key="4">
    <source>
        <dbReference type="ARBA" id="ARBA00022475"/>
    </source>
</evidence>
<accession>A0ABT6FJF1</accession>
<dbReference type="Pfam" id="PF00482">
    <property type="entry name" value="T2SSF"/>
    <property type="match status" value="2"/>
</dbReference>
<evidence type="ECO:0000256" key="8">
    <source>
        <dbReference type="RuleBase" id="RU003923"/>
    </source>
</evidence>
<dbReference type="PROSITE" id="PS00874">
    <property type="entry name" value="T2SP_F"/>
    <property type="match status" value="1"/>
</dbReference>
<proteinExistence type="inferred from homology"/>
<evidence type="ECO:0000313" key="11">
    <source>
        <dbReference type="EMBL" id="MDG3007707.1"/>
    </source>
</evidence>
<dbReference type="PANTHER" id="PTHR30012">
    <property type="entry name" value="GENERAL SECRETION PATHWAY PROTEIN"/>
    <property type="match status" value="1"/>
</dbReference>
<dbReference type="PANTHER" id="PTHR30012:SF4">
    <property type="entry name" value="MSHA BIOGENESIS PROTEIN MSHG"/>
    <property type="match status" value="1"/>
</dbReference>
<evidence type="ECO:0000256" key="2">
    <source>
        <dbReference type="ARBA" id="ARBA00005745"/>
    </source>
</evidence>